<feature type="transmembrane region" description="Helical" evidence="1">
    <location>
        <begin position="182"/>
        <end position="205"/>
    </location>
</feature>
<keyword evidence="4" id="KW-1185">Reference proteome</keyword>
<feature type="transmembrane region" description="Helical" evidence="1">
    <location>
        <begin position="83"/>
        <end position="108"/>
    </location>
</feature>
<feature type="transmembrane region" description="Helical" evidence="1">
    <location>
        <begin position="44"/>
        <end position="63"/>
    </location>
</feature>
<organism evidence="3 4">
    <name type="scientific">Capnocytophaga haemolytica</name>
    <dbReference type="NCBI Taxonomy" id="45243"/>
    <lineage>
        <taxon>Bacteria</taxon>
        <taxon>Pseudomonadati</taxon>
        <taxon>Bacteroidota</taxon>
        <taxon>Flavobacteriia</taxon>
        <taxon>Flavobacteriales</taxon>
        <taxon>Flavobacteriaceae</taxon>
        <taxon>Capnocytophaga</taxon>
    </lineage>
</organism>
<evidence type="ECO:0000256" key="1">
    <source>
        <dbReference type="SAM" id="Phobius"/>
    </source>
</evidence>
<feature type="domain" description="CAAX prenyl protease 2/Lysostaphin resistance protein A-like" evidence="2">
    <location>
        <begin position="122"/>
        <end position="231"/>
    </location>
</feature>
<dbReference type="EMBL" id="CP014227">
    <property type="protein sequence ID" value="AMD84286.1"/>
    <property type="molecule type" value="Genomic_DNA"/>
</dbReference>
<dbReference type="Pfam" id="PF02517">
    <property type="entry name" value="Rce1-like"/>
    <property type="match status" value="1"/>
</dbReference>
<accession>A0ABN4KAA7</accession>
<keyword evidence="1" id="KW-0472">Membrane</keyword>
<dbReference type="PANTHER" id="PTHR35797">
    <property type="entry name" value="PROTEASE-RELATED"/>
    <property type="match status" value="1"/>
</dbReference>
<name>A0ABN4KAA7_9FLAO</name>
<dbReference type="InterPro" id="IPR003675">
    <property type="entry name" value="Rce1/LyrA-like_dom"/>
</dbReference>
<reference evidence="3 4" key="1">
    <citation type="submission" date="2016-02" db="EMBL/GenBank/DDBJ databases">
        <authorList>
            <person name="Holder M.E."/>
            <person name="Ajami N.J."/>
            <person name="Petrosino J.F."/>
        </authorList>
    </citation>
    <scope>NUCLEOTIDE SEQUENCE [LARGE SCALE GENOMIC DNA]</scope>
    <source>
        <strain evidence="3 4">CCUG 32990</strain>
    </source>
</reference>
<dbReference type="PANTHER" id="PTHR35797:SF1">
    <property type="entry name" value="PROTEASE"/>
    <property type="match status" value="1"/>
</dbReference>
<feature type="transmembrane region" description="Helical" evidence="1">
    <location>
        <begin position="156"/>
        <end position="176"/>
    </location>
</feature>
<feature type="transmembrane region" description="Helical" evidence="1">
    <location>
        <begin position="248"/>
        <end position="270"/>
    </location>
</feature>
<proteinExistence type="predicted"/>
<dbReference type="GO" id="GO:0006508">
    <property type="term" value="P:proteolysis"/>
    <property type="evidence" value="ECO:0007669"/>
    <property type="project" value="UniProtKB-KW"/>
</dbReference>
<protein>
    <submittedName>
        <fullName evidence="3">CAAX protease</fullName>
    </submittedName>
</protein>
<evidence type="ECO:0000259" key="2">
    <source>
        <dbReference type="Pfam" id="PF02517"/>
    </source>
</evidence>
<feature type="transmembrane region" description="Helical" evidence="1">
    <location>
        <begin position="12"/>
        <end position="32"/>
    </location>
</feature>
<keyword evidence="3" id="KW-0378">Hydrolase</keyword>
<evidence type="ECO:0000313" key="3">
    <source>
        <dbReference type="EMBL" id="AMD84286.1"/>
    </source>
</evidence>
<keyword evidence="1" id="KW-0812">Transmembrane</keyword>
<dbReference type="Proteomes" id="UP000065822">
    <property type="component" value="Chromosome"/>
</dbReference>
<dbReference type="GO" id="GO:0008233">
    <property type="term" value="F:peptidase activity"/>
    <property type="evidence" value="ECO:0007669"/>
    <property type="project" value="UniProtKB-KW"/>
</dbReference>
<dbReference type="RefSeq" id="WP_066427854.1">
    <property type="nucleotide sequence ID" value="NZ_CP014227.1"/>
</dbReference>
<sequence length="286" mass="32744">MMTHKQTLRNVLIFTAVAAFIGWIGGWIDSILPDQGAHTEPDTIGAALWIASPLITVILLRTFGGDGWKDMGLTPHLKGNKRWYLLSLLVYPVIYGITIGLGVCFGWADASKFSLSAYLPIFGFWIAFEFIKNIFEESVWRGYLTPKVSLLIKRDWLFYGVVATIVWLWHIPYYLFFLGEDYLNMFFPYGKVAMALYSLIVAFCWTPLFVEMFFLTRSLWLCIIMHTVEDALNPLISGGFVHIPDDKILLISPTYGIIPMTLFLLLGLYLRKRRLSLIGEREVYSV</sequence>
<gene>
    <name evidence="3" type="ORF">AXF12_01280</name>
</gene>
<keyword evidence="3" id="KW-0645">Protease</keyword>
<keyword evidence="1" id="KW-1133">Transmembrane helix</keyword>
<dbReference type="InterPro" id="IPR042150">
    <property type="entry name" value="MmRce1-like"/>
</dbReference>
<feature type="transmembrane region" description="Helical" evidence="1">
    <location>
        <begin position="114"/>
        <end position="135"/>
    </location>
</feature>
<evidence type="ECO:0000313" key="4">
    <source>
        <dbReference type="Proteomes" id="UP000065822"/>
    </source>
</evidence>